<proteinExistence type="predicted"/>
<dbReference type="PANTHER" id="PTHR23098">
    <property type="entry name" value="AGAP001331-PA-RELATED"/>
    <property type="match status" value="1"/>
</dbReference>
<feature type="region of interest" description="Disordered" evidence="1">
    <location>
        <begin position="540"/>
        <end position="563"/>
    </location>
</feature>
<dbReference type="AlphaFoldDB" id="A0AAD4Y6T1"/>
<feature type="region of interest" description="Disordered" evidence="1">
    <location>
        <begin position="880"/>
        <end position="950"/>
    </location>
</feature>
<dbReference type="Pfam" id="PF14523">
    <property type="entry name" value="Syntaxin_2"/>
    <property type="match status" value="1"/>
</dbReference>
<keyword evidence="5" id="KW-1185">Reference proteome</keyword>
<feature type="region of interest" description="Disordered" evidence="1">
    <location>
        <begin position="1015"/>
        <end position="1060"/>
    </location>
</feature>
<dbReference type="EMBL" id="JAKZEL010000010">
    <property type="protein sequence ID" value="KAI4539920.1"/>
    <property type="molecule type" value="Genomic_DNA"/>
</dbReference>
<name>A0AAD4Y6T1_OVIAM</name>
<dbReference type="PANTHER" id="PTHR23098:SF22">
    <property type="entry name" value="MYB-LIKE DOMAIN-CONTAINING PROTEIN"/>
    <property type="match status" value="1"/>
</dbReference>
<dbReference type="Proteomes" id="UP001214576">
    <property type="component" value="Unassembled WGS sequence"/>
</dbReference>
<feature type="compositionally biased region" description="Pro residues" evidence="1">
    <location>
        <begin position="909"/>
        <end position="918"/>
    </location>
</feature>
<feature type="domain" description="Myb/SANT-like DNA-binding" evidence="2">
    <location>
        <begin position="705"/>
        <end position="779"/>
    </location>
</feature>
<gene>
    <name evidence="4" type="ORF">MG293_010315</name>
</gene>
<dbReference type="InterPro" id="IPR010989">
    <property type="entry name" value="SNARE"/>
</dbReference>
<dbReference type="Pfam" id="PF13873">
    <property type="entry name" value="Myb_DNA-bind_5"/>
    <property type="match status" value="2"/>
</dbReference>
<evidence type="ECO:0000313" key="4">
    <source>
        <dbReference type="EMBL" id="KAI4539920.1"/>
    </source>
</evidence>
<feature type="domain" description="Syntaxin N-terminal" evidence="3">
    <location>
        <begin position="351"/>
        <end position="445"/>
    </location>
</feature>
<dbReference type="GO" id="GO:0016020">
    <property type="term" value="C:membrane"/>
    <property type="evidence" value="ECO:0007669"/>
    <property type="project" value="InterPro"/>
</dbReference>
<evidence type="ECO:0008006" key="6">
    <source>
        <dbReference type="Google" id="ProtNLM"/>
    </source>
</evidence>
<evidence type="ECO:0000313" key="5">
    <source>
        <dbReference type="Proteomes" id="UP001214576"/>
    </source>
</evidence>
<dbReference type="GO" id="GO:0005634">
    <property type="term" value="C:nucleus"/>
    <property type="evidence" value="ECO:0007669"/>
    <property type="project" value="TreeGrafter"/>
</dbReference>
<feature type="domain" description="Myb/SANT-like DNA-binding" evidence="2">
    <location>
        <begin position="225"/>
        <end position="300"/>
    </location>
</feature>
<evidence type="ECO:0000259" key="2">
    <source>
        <dbReference type="Pfam" id="PF13873"/>
    </source>
</evidence>
<dbReference type="GO" id="GO:0016192">
    <property type="term" value="P:vesicle-mediated transport"/>
    <property type="evidence" value="ECO:0007669"/>
    <property type="project" value="InterPro"/>
</dbReference>
<feature type="compositionally biased region" description="Low complexity" evidence="1">
    <location>
        <begin position="1015"/>
        <end position="1024"/>
    </location>
</feature>
<sequence length="1060" mass="112519">MASRSLRGSLWVRDGGPQRVSLNVSMQPRTVLPMAITVTPKQDLYSAITGQEKCLLFKGPSLSSDSVFSLSVLSGSAVILVCSLFSGPKAVEEILREQGPSLPTPGAFHELSECVPVFARDSESLLPPRREKKHKAFAIGIEVAGRCSPASCEKMSYGSIAGSGGLGSRGPFGGPSQQGYQPLGPGVTPDGSGTPEPTLLPAGPQKEPAARARGHVASTTRAKKRKPNFCPQETEVLVARVSKHHQLLFGTGLPRAEPARRYRVWSRILQAVNALGYCRRDLVDLKHKWRDLRAVVRRKLGELPGAPQALPLTPLEQAVAKTFSFQAPPSEGLGPEPRRATQMDPSDLQELFQETSANIFRINSNVTSLEQSLRSLGTPGDTQELRDSLHTVQQETNRTIAASASALKQTAELLRGCPRQEHLQLDRLKTQLSDAVRCYGVVQKSPQATFAELADDEKIFNGGDGVWSGHEQALLPEITEEDLEAIRLREEAILQIEVHVSASRLGDLGLLLASVVASVKRVGQGTWACRPGVRWPPNPRTGLLCQAEGSSEPAGARPAGGPLRRADAHRDFWGAFGAPPPALTQLLSGLPTEDPSLTLVPARPVGQCWGCHPAEDCTLPGASAESSAPSEGIHGPKMLSVAFDLQSDLLDVNQIIKDLASMVSEQGEAIGSSSGKASCGRSSSPEPAAAALLPGPGPHLRTKTRKPNFSPQETEVLVQRVARHYSLLFGALRGPPARKHRVWSKILQAVNALGYCRRDLGDVKHKWRDLRGVVRRKLAECPRTPAVLTPVERMVAETFTAPGTPGEGRAVKPLPNSIEAGLEAASSHTEAASELLAGASRHQGIRQLWGPCCDTAMSPWPGRGPAGADKEDEVPGCLWLPLRTLDGPSPPEADPLDPRGAFPVAAASPSPPASPGSVPPAAALPGPTRPSPPTSAGSQPSGKAAGAEASELERRLLDVQRRQGALLSAWSQQQSTLMAQQNLLLERLAEQSQRLADGVEALTQTLGRLVEALPARGASPASPGGSPGGGTVCRPARASQGSRAGPEAFSGMILKVEEET</sequence>
<evidence type="ECO:0000256" key="1">
    <source>
        <dbReference type="SAM" id="MobiDB-lite"/>
    </source>
</evidence>
<evidence type="ECO:0000259" key="3">
    <source>
        <dbReference type="Pfam" id="PF14523"/>
    </source>
</evidence>
<reference evidence="4" key="1">
    <citation type="submission" date="2022-03" db="EMBL/GenBank/DDBJ databases">
        <title>Genomic analyses of argali, domestic sheep and their hybrids provide insights into chromosomal evolution, heterosis and genetic basis of agronomic traits.</title>
        <authorList>
            <person name="Li M."/>
        </authorList>
    </citation>
    <scope>NUCLEOTIDE SEQUENCE</scope>
    <source>
        <strain evidence="4">CAU-MHL-2022a</strain>
        <tissue evidence="4">Skin</tissue>
    </source>
</reference>
<protein>
    <recommendedName>
        <fullName evidence="6">t-SNARE domain containing 1</fullName>
    </recommendedName>
</protein>
<dbReference type="SUPFAM" id="SSF47661">
    <property type="entry name" value="t-snare proteins"/>
    <property type="match status" value="1"/>
</dbReference>
<comment type="caution">
    <text evidence="4">The sequence shown here is derived from an EMBL/GenBank/DDBJ whole genome shotgun (WGS) entry which is preliminary data.</text>
</comment>
<accession>A0AAD4Y6T1</accession>
<dbReference type="Gene3D" id="1.20.58.70">
    <property type="match status" value="1"/>
</dbReference>
<dbReference type="InterPro" id="IPR028002">
    <property type="entry name" value="Myb_DNA-bind_5"/>
</dbReference>
<feature type="region of interest" description="Disordered" evidence="1">
    <location>
        <begin position="168"/>
        <end position="227"/>
    </location>
</feature>
<feature type="region of interest" description="Disordered" evidence="1">
    <location>
        <begin position="670"/>
        <end position="698"/>
    </location>
</feature>
<organism evidence="4 5">
    <name type="scientific">Ovis ammon polii</name>
    <dbReference type="NCBI Taxonomy" id="230172"/>
    <lineage>
        <taxon>Eukaryota</taxon>
        <taxon>Metazoa</taxon>
        <taxon>Chordata</taxon>
        <taxon>Craniata</taxon>
        <taxon>Vertebrata</taxon>
        <taxon>Euteleostomi</taxon>
        <taxon>Mammalia</taxon>
        <taxon>Eutheria</taxon>
        <taxon>Laurasiatheria</taxon>
        <taxon>Artiodactyla</taxon>
        <taxon>Ruminantia</taxon>
        <taxon>Pecora</taxon>
        <taxon>Bovidae</taxon>
        <taxon>Caprinae</taxon>
        <taxon>Ovis</taxon>
    </lineage>
</organism>
<dbReference type="InterPro" id="IPR006011">
    <property type="entry name" value="Syntaxin_N"/>
</dbReference>
<feature type="compositionally biased region" description="Low complexity" evidence="1">
    <location>
        <begin position="671"/>
        <end position="694"/>
    </location>
</feature>